<keyword evidence="1" id="KW-0472">Membrane</keyword>
<protein>
    <submittedName>
        <fullName evidence="2">Uncharacterized protein</fullName>
    </submittedName>
</protein>
<evidence type="ECO:0000313" key="2">
    <source>
        <dbReference type="EMBL" id="QHU01556.1"/>
    </source>
</evidence>
<accession>A0A6C0JA15</accession>
<feature type="transmembrane region" description="Helical" evidence="1">
    <location>
        <begin position="42"/>
        <end position="68"/>
    </location>
</feature>
<dbReference type="AlphaFoldDB" id="A0A6C0JA15"/>
<sequence>MINKLVKNTIDSILAEIQKEENQDILKTYVLDTSVCYILDKLFPYLIIICIIFILLVLLMISILVLLINKQTTFN</sequence>
<organism evidence="2">
    <name type="scientific">viral metagenome</name>
    <dbReference type="NCBI Taxonomy" id="1070528"/>
    <lineage>
        <taxon>unclassified sequences</taxon>
        <taxon>metagenomes</taxon>
        <taxon>organismal metagenomes</taxon>
    </lineage>
</organism>
<reference evidence="2" key="1">
    <citation type="journal article" date="2020" name="Nature">
        <title>Giant virus diversity and host interactions through global metagenomics.</title>
        <authorList>
            <person name="Schulz F."/>
            <person name="Roux S."/>
            <person name="Paez-Espino D."/>
            <person name="Jungbluth S."/>
            <person name="Walsh D.A."/>
            <person name="Denef V.J."/>
            <person name="McMahon K.D."/>
            <person name="Konstantinidis K.T."/>
            <person name="Eloe-Fadrosh E.A."/>
            <person name="Kyrpides N.C."/>
            <person name="Woyke T."/>
        </authorList>
    </citation>
    <scope>NUCLEOTIDE SEQUENCE</scope>
    <source>
        <strain evidence="2">GVMAG-M-3300025874-2</strain>
    </source>
</reference>
<keyword evidence="1" id="KW-0812">Transmembrane</keyword>
<evidence type="ECO:0000256" key="1">
    <source>
        <dbReference type="SAM" id="Phobius"/>
    </source>
</evidence>
<proteinExistence type="predicted"/>
<dbReference type="EMBL" id="MN740346">
    <property type="protein sequence ID" value="QHU01556.1"/>
    <property type="molecule type" value="Genomic_DNA"/>
</dbReference>
<keyword evidence="1" id="KW-1133">Transmembrane helix</keyword>
<name>A0A6C0JA15_9ZZZZ</name>